<dbReference type="Proteomes" id="UP000694521">
    <property type="component" value="Unplaced"/>
</dbReference>
<dbReference type="KEGG" id="acyg:106041735"/>
<feature type="compositionally biased region" description="Basic and acidic residues" evidence="1">
    <location>
        <begin position="228"/>
        <end position="244"/>
    </location>
</feature>
<dbReference type="GO" id="GO:0005930">
    <property type="term" value="C:axoneme"/>
    <property type="evidence" value="ECO:0007669"/>
    <property type="project" value="TreeGrafter"/>
</dbReference>
<dbReference type="OrthoDB" id="62528at2759"/>
<organism evidence="3 4">
    <name type="scientific">Anser cygnoides</name>
    <name type="common">Swan goose</name>
    <dbReference type="NCBI Taxonomy" id="8845"/>
    <lineage>
        <taxon>Eukaryota</taxon>
        <taxon>Metazoa</taxon>
        <taxon>Chordata</taxon>
        <taxon>Craniata</taxon>
        <taxon>Vertebrata</taxon>
        <taxon>Euteleostomi</taxon>
        <taxon>Archelosauria</taxon>
        <taxon>Archosauria</taxon>
        <taxon>Dinosauria</taxon>
        <taxon>Saurischia</taxon>
        <taxon>Theropoda</taxon>
        <taxon>Coelurosauria</taxon>
        <taxon>Aves</taxon>
        <taxon>Neognathae</taxon>
        <taxon>Galloanserae</taxon>
        <taxon>Anseriformes</taxon>
        <taxon>Anatidae</taxon>
        <taxon>Anserinae</taxon>
        <taxon>Anser</taxon>
    </lineage>
</organism>
<dbReference type="GO" id="GO:0008017">
    <property type="term" value="F:microtubule binding"/>
    <property type="evidence" value="ECO:0007669"/>
    <property type="project" value="TreeGrafter"/>
</dbReference>
<dbReference type="RefSeq" id="XP_047903733.1">
    <property type="nucleotide sequence ID" value="XM_048047776.2"/>
</dbReference>
<dbReference type="CTD" id="132851"/>
<dbReference type="Pfam" id="PF06294">
    <property type="entry name" value="CH_2"/>
    <property type="match status" value="1"/>
</dbReference>
<evidence type="ECO:0000313" key="4">
    <source>
        <dbReference type="Proteomes" id="UP000694521"/>
    </source>
</evidence>
<dbReference type="GO" id="GO:0051493">
    <property type="term" value="P:regulation of cytoskeleton organization"/>
    <property type="evidence" value="ECO:0007669"/>
    <property type="project" value="TreeGrafter"/>
</dbReference>
<evidence type="ECO:0000259" key="2">
    <source>
        <dbReference type="Pfam" id="PF06294"/>
    </source>
</evidence>
<evidence type="ECO:0000256" key="1">
    <source>
        <dbReference type="SAM" id="MobiDB-lite"/>
    </source>
</evidence>
<dbReference type="InterPro" id="IPR036872">
    <property type="entry name" value="CH_dom_sf"/>
</dbReference>
<dbReference type="AlphaFoldDB" id="A0A8B9E5R1"/>
<dbReference type="PANTHER" id="PTHR12509">
    <property type="entry name" value="SPERMATOGENESIS-ASSOCIATED 4-RELATED"/>
    <property type="match status" value="1"/>
</dbReference>
<sequence>MAPRQPGLPRAVLRWLQSLDLPACPRHCRRHFSNGYLVVEILARYFPLEIRSRACGTGSSLPAKLSNWARLRRFFAKHNLSVAQELIEGTIHCKPGAAERLVQDIYSMLTNRCIKSLQDREIDFTDYCYQTQLPMVARSTASKAIKNNIRLTEIMMEPSVTINRQKANAISNMHMRMRMQEREEDPRRFNIKRSFRHRTVYHLNCTTSSTNIASIPKEKVFAPSYSSGKRDKTDVHSEELQEKQADRCSVMMVI</sequence>
<dbReference type="Gene3D" id="1.10.418.10">
    <property type="entry name" value="Calponin-like domain"/>
    <property type="match status" value="1"/>
</dbReference>
<proteinExistence type="predicted"/>
<gene>
    <name evidence="3" type="primary">SPATA4</name>
</gene>
<accession>A0A8B9E5R1</accession>
<feature type="region of interest" description="Disordered" evidence="1">
    <location>
        <begin position="223"/>
        <end position="244"/>
    </location>
</feature>
<dbReference type="Ensembl" id="ENSACDT00005020670.1">
    <property type="protein sequence ID" value="ENSACDP00005017184.1"/>
    <property type="gene ID" value="ENSACDG00005012549.1"/>
</dbReference>
<reference evidence="3" key="2">
    <citation type="submission" date="2025-09" db="UniProtKB">
        <authorList>
            <consortium name="Ensembl"/>
        </authorList>
    </citation>
    <scope>IDENTIFICATION</scope>
</reference>
<keyword evidence="4" id="KW-1185">Reference proteome</keyword>
<reference evidence="3" key="1">
    <citation type="submission" date="2025-08" db="UniProtKB">
        <authorList>
            <consortium name="Ensembl"/>
        </authorList>
    </citation>
    <scope>IDENTIFICATION</scope>
</reference>
<dbReference type="PANTHER" id="PTHR12509:SF8">
    <property type="entry name" value="SPERMATOGENESIS-ASSOCIATED PROTEIN 4"/>
    <property type="match status" value="1"/>
</dbReference>
<dbReference type="InterPro" id="IPR052111">
    <property type="entry name" value="Spermatogenesis_Ciliary_MAP"/>
</dbReference>
<feature type="domain" description="CH-like" evidence="2">
    <location>
        <begin position="12"/>
        <end position="106"/>
    </location>
</feature>
<dbReference type="GeneID" id="106041735"/>
<name>A0A8B9E5R1_ANSCY</name>
<protein>
    <submittedName>
        <fullName evidence="3">Spermatogenesis associated 4</fullName>
    </submittedName>
</protein>
<dbReference type="InterPro" id="IPR010441">
    <property type="entry name" value="CH_2"/>
</dbReference>
<evidence type="ECO:0000313" key="3">
    <source>
        <dbReference type="Ensembl" id="ENSACDP00005017184.1"/>
    </source>
</evidence>